<evidence type="ECO:0000256" key="4">
    <source>
        <dbReference type="ARBA" id="ARBA00022777"/>
    </source>
</evidence>
<dbReference type="PANTHER" id="PTHR46566:SF5">
    <property type="entry name" value="1-PHOSPHOFRUCTOKINASE"/>
    <property type="match status" value="1"/>
</dbReference>
<dbReference type="InterPro" id="IPR029056">
    <property type="entry name" value="Ribokinase-like"/>
</dbReference>
<dbReference type="InterPro" id="IPR017583">
    <property type="entry name" value="Tagatose/fructose_Pkinase"/>
</dbReference>
<dbReference type="OrthoDB" id="9801219at2"/>
<protein>
    <submittedName>
        <fullName evidence="8">1-phosphofructokinase family hexose kinase</fullName>
    </submittedName>
</protein>
<comment type="similarity">
    <text evidence="1">Belongs to the carbohydrate kinase PfkB family.</text>
</comment>
<evidence type="ECO:0000313" key="9">
    <source>
        <dbReference type="Proteomes" id="UP000323454"/>
    </source>
</evidence>
<feature type="domain" description="Carbohydrate kinase PfkB" evidence="7">
    <location>
        <begin position="10"/>
        <end position="286"/>
    </location>
</feature>
<keyword evidence="4 8" id="KW-0418">Kinase</keyword>
<sequence length="305" mass="31146">MILTVTLNAALDLTYEVDAIRTGQTHRVQRVQQRAGGKGLNVARVLHALGQPVLATGLVGGPTGAIILADLAAAGVPADLVEVSTDSRRTVAVVSTSDGDATMFTEPGDTLEAEDWQRFLRHYRHLASAARVVVLSGSLPPGLPEDSYAQLARLARDAGAHTILDSDGPPLTHGLAGRPDIVKPNAAELRAATGLDDPIEAAAALRTQGAGAVVASLGPAGLLAVTRDGTWRAAPPARIDGNPTGAGDAGVAALAAGALAGSPWPDRLREAVALSAATVAHPQAGSFDEPTYRLLLGQVQVTSHA</sequence>
<evidence type="ECO:0000256" key="5">
    <source>
        <dbReference type="ARBA" id="ARBA00022840"/>
    </source>
</evidence>
<dbReference type="Proteomes" id="UP000323454">
    <property type="component" value="Unassembled WGS sequence"/>
</dbReference>
<dbReference type="AlphaFoldDB" id="A0A5B2WRH0"/>
<dbReference type="RefSeq" id="WP_149853460.1">
    <property type="nucleotide sequence ID" value="NZ_VUOB01000063.1"/>
</dbReference>
<dbReference type="EMBL" id="VUOB01000063">
    <property type="protein sequence ID" value="KAA2254095.1"/>
    <property type="molecule type" value="Genomic_DNA"/>
</dbReference>
<proteinExistence type="inferred from homology"/>
<dbReference type="PROSITE" id="PS00584">
    <property type="entry name" value="PFKB_KINASES_2"/>
    <property type="match status" value="1"/>
</dbReference>
<keyword evidence="2 6" id="KW-0808">Transferase</keyword>
<dbReference type="GO" id="GO:0005524">
    <property type="term" value="F:ATP binding"/>
    <property type="evidence" value="ECO:0007669"/>
    <property type="project" value="UniProtKB-KW"/>
</dbReference>
<gene>
    <name evidence="8" type="ORF">F0L68_31280</name>
</gene>
<dbReference type="NCBIfam" id="TIGR03168">
    <property type="entry name" value="1-PFK"/>
    <property type="match status" value="1"/>
</dbReference>
<keyword evidence="3" id="KW-0547">Nucleotide-binding</keyword>
<evidence type="ECO:0000313" key="8">
    <source>
        <dbReference type="EMBL" id="KAA2254095.1"/>
    </source>
</evidence>
<dbReference type="GO" id="GO:0044281">
    <property type="term" value="P:small molecule metabolic process"/>
    <property type="evidence" value="ECO:0007669"/>
    <property type="project" value="UniProtKB-ARBA"/>
</dbReference>
<comment type="caution">
    <text evidence="8">The sequence shown here is derived from an EMBL/GenBank/DDBJ whole genome shotgun (WGS) entry which is preliminary data.</text>
</comment>
<evidence type="ECO:0000256" key="3">
    <source>
        <dbReference type="ARBA" id="ARBA00022741"/>
    </source>
</evidence>
<dbReference type="CDD" id="cd01164">
    <property type="entry name" value="FruK_PfkB_like"/>
    <property type="match status" value="1"/>
</dbReference>
<evidence type="ECO:0000259" key="7">
    <source>
        <dbReference type="Pfam" id="PF00294"/>
    </source>
</evidence>
<name>A0A5B2WRH0_9PSEU</name>
<dbReference type="Pfam" id="PF00294">
    <property type="entry name" value="PfkB"/>
    <property type="match status" value="1"/>
</dbReference>
<dbReference type="GO" id="GO:0005829">
    <property type="term" value="C:cytosol"/>
    <property type="evidence" value="ECO:0007669"/>
    <property type="project" value="TreeGrafter"/>
</dbReference>
<dbReference type="FunFam" id="3.40.1190.20:FF:000001">
    <property type="entry name" value="Phosphofructokinase"/>
    <property type="match status" value="1"/>
</dbReference>
<evidence type="ECO:0000256" key="6">
    <source>
        <dbReference type="PIRNR" id="PIRNR000535"/>
    </source>
</evidence>
<dbReference type="GO" id="GO:0016052">
    <property type="term" value="P:carbohydrate catabolic process"/>
    <property type="evidence" value="ECO:0007669"/>
    <property type="project" value="UniProtKB-ARBA"/>
</dbReference>
<dbReference type="InterPro" id="IPR002173">
    <property type="entry name" value="Carboh/pur_kinase_PfkB_CS"/>
</dbReference>
<dbReference type="PROSITE" id="PS00583">
    <property type="entry name" value="PFKB_KINASES_1"/>
    <property type="match status" value="1"/>
</dbReference>
<dbReference type="GO" id="GO:0008443">
    <property type="term" value="F:phosphofructokinase activity"/>
    <property type="evidence" value="ECO:0007669"/>
    <property type="project" value="TreeGrafter"/>
</dbReference>
<reference evidence="8 9" key="2">
    <citation type="submission" date="2019-09" db="EMBL/GenBank/DDBJ databases">
        <authorList>
            <person name="Jin C."/>
        </authorList>
    </citation>
    <scope>NUCLEOTIDE SEQUENCE [LARGE SCALE GENOMIC DNA]</scope>
    <source>
        <strain evidence="8 9">AN110305</strain>
    </source>
</reference>
<dbReference type="InterPro" id="IPR011611">
    <property type="entry name" value="PfkB_dom"/>
</dbReference>
<keyword evidence="5" id="KW-0067">ATP-binding</keyword>
<dbReference type="PIRSF" id="PIRSF000535">
    <property type="entry name" value="1PFK/6PFK/LacC"/>
    <property type="match status" value="1"/>
</dbReference>
<evidence type="ECO:0000256" key="1">
    <source>
        <dbReference type="ARBA" id="ARBA00010688"/>
    </source>
</evidence>
<reference evidence="8 9" key="1">
    <citation type="submission" date="2019-09" db="EMBL/GenBank/DDBJ databases">
        <title>Goodfellowia gen. nov., a new genus of the Pseudonocardineae related to Actinoalloteichus, containing Goodfellowia coeruleoviolacea gen. nov., comb. nov. gen. nov., comb. nov.</title>
        <authorList>
            <person name="Labeda D."/>
        </authorList>
    </citation>
    <scope>NUCLEOTIDE SEQUENCE [LARGE SCALE GENOMIC DNA]</scope>
    <source>
        <strain evidence="8 9">AN110305</strain>
    </source>
</reference>
<organism evidence="8 9">
    <name type="scientific">Solihabitans fulvus</name>
    <dbReference type="NCBI Taxonomy" id="1892852"/>
    <lineage>
        <taxon>Bacteria</taxon>
        <taxon>Bacillati</taxon>
        <taxon>Actinomycetota</taxon>
        <taxon>Actinomycetes</taxon>
        <taxon>Pseudonocardiales</taxon>
        <taxon>Pseudonocardiaceae</taxon>
        <taxon>Solihabitans</taxon>
    </lineage>
</organism>
<dbReference type="PANTHER" id="PTHR46566">
    <property type="entry name" value="1-PHOSPHOFRUCTOKINASE-RELATED"/>
    <property type="match status" value="1"/>
</dbReference>
<accession>A0A5B2WRH0</accession>
<evidence type="ECO:0000256" key="2">
    <source>
        <dbReference type="ARBA" id="ARBA00022679"/>
    </source>
</evidence>
<keyword evidence="9" id="KW-1185">Reference proteome</keyword>
<dbReference type="Gene3D" id="3.40.1190.20">
    <property type="match status" value="1"/>
</dbReference>
<dbReference type="SUPFAM" id="SSF53613">
    <property type="entry name" value="Ribokinase-like"/>
    <property type="match status" value="1"/>
</dbReference>